<feature type="compositionally biased region" description="Acidic residues" evidence="9">
    <location>
        <begin position="500"/>
        <end position="511"/>
    </location>
</feature>
<feature type="region of interest" description="Disordered" evidence="9">
    <location>
        <begin position="413"/>
        <end position="440"/>
    </location>
</feature>
<feature type="transmembrane region" description="Helical" evidence="10">
    <location>
        <begin position="170"/>
        <end position="191"/>
    </location>
</feature>
<evidence type="ECO:0000256" key="4">
    <source>
        <dbReference type="ARBA" id="ARBA00022821"/>
    </source>
</evidence>
<feature type="transmembrane region" description="Helical" evidence="10">
    <location>
        <begin position="293"/>
        <end position="313"/>
    </location>
</feature>
<evidence type="ECO:0000256" key="5">
    <source>
        <dbReference type="ARBA" id="ARBA00022989"/>
    </source>
</evidence>
<feature type="transmembrane region" description="Helical" evidence="10">
    <location>
        <begin position="80"/>
        <end position="101"/>
    </location>
</feature>
<evidence type="ECO:0000313" key="11">
    <source>
        <dbReference type="EMBL" id="KAJ6398178.1"/>
    </source>
</evidence>
<evidence type="ECO:0000256" key="8">
    <source>
        <dbReference type="RuleBase" id="RU280816"/>
    </source>
</evidence>
<keyword evidence="6 8" id="KW-0472">Membrane</keyword>
<evidence type="ECO:0000256" key="9">
    <source>
        <dbReference type="SAM" id="MobiDB-lite"/>
    </source>
</evidence>
<dbReference type="PANTHER" id="PTHR31942:SF49">
    <property type="entry name" value="MLO-LIKE PROTEIN 8"/>
    <property type="match status" value="1"/>
</dbReference>
<feature type="transmembrane region" description="Helical" evidence="10">
    <location>
        <begin position="38"/>
        <end position="59"/>
    </location>
</feature>
<feature type="region of interest" description="Disordered" evidence="9">
    <location>
        <begin position="484"/>
        <end position="522"/>
    </location>
</feature>
<proteinExistence type="inferred from homology"/>
<comment type="similarity">
    <text evidence="2 8">Belongs to the MLO family.</text>
</comment>
<dbReference type="Pfam" id="PF03094">
    <property type="entry name" value="Mlo"/>
    <property type="match status" value="2"/>
</dbReference>
<dbReference type="InterPro" id="IPR004326">
    <property type="entry name" value="Mlo"/>
</dbReference>
<dbReference type="EMBL" id="JAPFFI010000003">
    <property type="protein sequence ID" value="KAJ6398178.1"/>
    <property type="molecule type" value="Genomic_DNA"/>
</dbReference>
<keyword evidence="7 8" id="KW-0568">Pathogenesis-related protein</keyword>
<reference evidence="11" key="1">
    <citation type="submission" date="2022-10" db="EMBL/GenBank/DDBJ databases">
        <authorList>
            <person name="Hyden B.L."/>
            <person name="Feng K."/>
            <person name="Yates T."/>
            <person name="Jawdy S."/>
            <person name="Smart L.B."/>
            <person name="Muchero W."/>
        </authorList>
    </citation>
    <scope>NUCLEOTIDE SEQUENCE</scope>
    <source>
        <tissue evidence="11">Shoot tip</tissue>
    </source>
</reference>
<comment type="subcellular location">
    <subcellularLocation>
        <location evidence="1 8">Membrane</location>
        <topology evidence="1 8">Multi-pass membrane protein</topology>
    </subcellularLocation>
</comment>
<feature type="transmembrane region" description="Helical" evidence="10">
    <location>
        <begin position="355"/>
        <end position="383"/>
    </location>
</feature>
<evidence type="ECO:0000256" key="1">
    <source>
        <dbReference type="ARBA" id="ARBA00004141"/>
    </source>
</evidence>
<feature type="compositionally biased region" description="Low complexity" evidence="9">
    <location>
        <begin position="427"/>
        <end position="438"/>
    </location>
</feature>
<reference evidence="11" key="2">
    <citation type="journal article" date="2023" name="Int. J. Mol. Sci.">
        <title>De Novo Assembly and Annotation of 11 Diverse Shrub Willow (Salix) Genomes Reveals Novel Gene Organization in Sex-Linked Regions.</title>
        <authorList>
            <person name="Hyden B."/>
            <person name="Feng K."/>
            <person name="Yates T.B."/>
            <person name="Jawdy S."/>
            <person name="Cereghino C."/>
            <person name="Smart L.B."/>
            <person name="Muchero W."/>
        </authorList>
    </citation>
    <scope>NUCLEOTIDE SEQUENCE</scope>
    <source>
        <tissue evidence="11">Shoot tip</tissue>
    </source>
</reference>
<dbReference type="PANTHER" id="PTHR31942">
    <property type="entry name" value="MLO-LIKE PROTEIN 1"/>
    <property type="match status" value="1"/>
</dbReference>
<gene>
    <name evidence="8" type="primary">MLO</name>
    <name evidence="11" type="ORF">OIU77_019061</name>
</gene>
<dbReference type="Proteomes" id="UP001141253">
    <property type="component" value="Chromosome 5"/>
</dbReference>
<evidence type="ECO:0000256" key="7">
    <source>
        <dbReference type="ARBA" id="ARBA00023265"/>
    </source>
</evidence>
<comment type="domain">
    <text evidence="8">The C-terminus contains a calmodulin-binding domain, which binds calmodulin in a calcium-dependent fashion.</text>
</comment>
<evidence type="ECO:0000313" key="12">
    <source>
        <dbReference type="Proteomes" id="UP001141253"/>
    </source>
</evidence>
<keyword evidence="12" id="KW-1185">Reference proteome</keyword>
<keyword evidence="8" id="KW-0112">Calmodulin-binding</keyword>
<evidence type="ECO:0000256" key="2">
    <source>
        <dbReference type="ARBA" id="ARBA00006574"/>
    </source>
</evidence>
<feature type="transmembrane region" description="Helical" evidence="10">
    <location>
        <begin position="320"/>
        <end position="343"/>
    </location>
</feature>
<keyword evidence="5 8" id="KW-1133">Transmembrane helix</keyword>
<keyword evidence="4 8" id="KW-0611">Plant defense</keyword>
<comment type="caution">
    <text evidence="11">The sequence shown here is derived from an EMBL/GenBank/DDBJ whole genome shotgun (WGS) entry which is preliminary data.</text>
</comment>
<keyword evidence="3 8" id="KW-0812">Transmembrane</keyword>
<comment type="function">
    <text evidence="8">May be involved in modulation of pathogen defense and leaf cell death.</text>
</comment>
<evidence type="ECO:0000256" key="10">
    <source>
        <dbReference type="SAM" id="Phobius"/>
    </source>
</evidence>
<sequence>MKVLLGLSLWTVYGGFVVVGAASESSSTTRKLDQTPTWAVASVCAVIIIISILLEKILHKVGTWFTEKHKKALFEALEKVKAELMILGFISLILTFGQTYFAKICVPQDVAGTMLPCKKQDSEKSSSTEGERRRALLWFDHRFLAAAAESTAKCKDGYEQLISVDGLHELHILIFFLAIFHVIFSVITMTLGRLKSRAWKRWELETLSHDYEFSHDPSRFRLTHETSFVRAHTGFGSRIPFFFYIVCFFQQFFRSVSKSDYMTLRNGFITVHLAPGSKFDFRRYIKRSLEDDFKLVVGVSPILWASFVIFLLLNVNGWQAMFWASIIPVINAFQITYFLWIWYTFGLKSCFHENFNIVIAKIALGVGALFLCSYSTLPLYALVTQMGSRMKKSVFDEQTSKALKKWHMAVKKRHGKGGKTPTRTLGSASPSVSTVSSSHTLKRFKTTGHSTRSAYTYDEEDASDLEAEALSPTTATTSFIVRVDDDSDDVHGAEVNEPQHEEEEARNEDEFSFVKPAPPKDP</sequence>
<organism evidence="11 12">
    <name type="scientific">Salix suchowensis</name>
    <dbReference type="NCBI Taxonomy" id="1278906"/>
    <lineage>
        <taxon>Eukaryota</taxon>
        <taxon>Viridiplantae</taxon>
        <taxon>Streptophyta</taxon>
        <taxon>Embryophyta</taxon>
        <taxon>Tracheophyta</taxon>
        <taxon>Spermatophyta</taxon>
        <taxon>Magnoliopsida</taxon>
        <taxon>eudicotyledons</taxon>
        <taxon>Gunneridae</taxon>
        <taxon>Pentapetalae</taxon>
        <taxon>rosids</taxon>
        <taxon>fabids</taxon>
        <taxon>Malpighiales</taxon>
        <taxon>Salicaceae</taxon>
        <taxon>Saliceae</taxon>
        <taxon>Salix</taxon>
    </lineage>
</organism>
<name>A0ABQ9CFR0_9ROSI</name>
<feature type="transmembrane region" description="Helical" evidence="10">
    <location>
        <begin position="235"/>
        <end position="253"/>
    </location>
</feature>
<evidence type="ECO:0000256" key="6">
    <source>
        <dbReference type="ARBA" id="ARBA00023136"/>
    </source>
</evidence>
<protein>
    <recommendedName>
        <fullName evidence="8">MLO-like protein</fullName>
    </recommendedName>
</protein>
<accession>A0ABQ9CFR0</accession>
<evidence type="ECO:0000256" key="3">
    <source>
        <dbReference type="ARBA" id="ARBA00022692"/>
    </source>
</evidence>
<feature type="compositionally biased region" description="Basic and acidic residues" evidence="9">
    <location>
        <begin position="489"/>
        <end position="499"/>
    </location>
</feature>